<evidence type="ECO:0000313" key="3">
    <source>
        <dbReference type="Proteomes" id="UP000311469"/>
    </source>
</evidence>
<sequence>MAKGYENRQQGRNSFAFNPAAPVQTRSGADGSFRGAQLVGGRSTGGTGGADEFTAATPMASGLGQFFEELMAPHVERRKDEVFWDGFTAQSQRNAGEEIKSRGGIISKIFGPTGYEEGAVYYRANTNVENWANKKLAEVDDLKKLSPEDLSKTIYADYQGLLTDDPLVNQTIQAGMFKAAQPVLDAVYKAQQQWKQQEGKTQQASFIMARAERQQVYLSDERNIPDEATIDQMTADFLDAARKPYGMTDESWHDNIVTVTRRMAQMGYGYGVQAFMKAGLLDTLPPEDQLKLEDSLLRYAGRATAKALSQPAIMEDLAKLKTEAALVRVGGTVPGGAAGHMQRLQALNDRVKRITGFDHDLFDAKEVVQGGMSVVEGIASFEDKRRARLEALEDMETRHRWDTEKDEQEEAEAATAAHAAWATGDVKEALLTGKVRESDFEIIANNALAQGQYEGLARAFGKGWLSGVVRSKTQAAARNSIGKQYTDGTKRAYEQWQAMRKINPAMTQAYYGPTLMAQMENFHRQVGTIGPNMAFQQAFNNPFQYHTASWPTAKQREAKAAIKKIVDSRGERGWFGRGLNESAREALTETIWRESAVIAQNSDRLPDDIAIDTGKAVLQDGRFEGYGRLGWRNPEGMPTIGSLIGLRSNPELADQVVAGVIDRRLKAAGFAGGAGAERYNIMRLNDEHDRPALYVRAGVGDEARTVIIGLADFQKAATDAVAAGIARYSKPRAPNATMQKVIRQNRASVAERDARPGPRVDLLDPVVTAGKAVADGIGSVVQSVTNRVEASAAKRAARRAKRRK</sequence>
<dbReference type="Proteomes" id="UP000311469">
    <property type="component" value="Chromosome cSF1"/>
</dbReference>
<evidence type="ECO:0000313" key="2">
    <source>
        <dbReference type="EMBL" id="QDC36476.1"/>
    </source>
</evidence>
<dbReference type="RefSeq" id="WP_140041669.1">
    <property type="nucleotide sequence ID" value="NZ_CP041016.1"/>
</dbReference>
<reference evidence="2 3" key="1">
    <citation type="submission" date="2019-06" db="EMBL/GenBank/DDBJ databases">
        <title>Genome organization and adaptive potential of archetypical organophosphate degarding Sphingobium fuliginis ATCC 27551.</title>
        <authorList>
            <person name="Sarwar A."/>
            <person name="Parthasarathy S."/>
            <person name="Singh C."/>
            <person name="Siddavattam D."/>
        </authorList>
    </citation>
    <scope>NUCLEOTIDE SEQUENCE [LARGE SCALE GENOMIC DNA]</scope>
    <source>
        <strain evidence="2 3">ATCC 27551</strain>
    </source>
</reference>
<evidence type="ECO:0000256" key="1">
    <source>
        <dbReference type="SAM" id="MobiDB-lite"/>
    </source>
</evidence>
<dbReference type="KEGG" id="sufl:FIL70_03665"/>
<organism evidence="2 3">
    <name type="scientific">Sphingobium fuliginis ATCC 27551</name>
    <dbReference type="NCBI Taxonomy" id="1208342"/>
    <lineage>
        <taxon>Bacteria</taxon>
        <taxon>Pseudomonadati</taxon>
        <taxon>Pseudomonadota</taxon>
        <taxon>Alphaproteobacteria</taxon>
        <taxon>Sphingomonadales</taxon>
        <taxon>Sphingomonadaceae</taxon>
        <taxon>Sphingobium</taxon>
    </lineage>
</organism>
<name>A0A5B8CDX7_SPHSA</name>
<dbReference type="AlphaFoldDB" id="A0A5B8CDX7"/>
<protein>
    <recommendedName>
        <fullName evidence="4">Internal virion protein</fullName>
    </recommendedName>
</protein>
<proteinExistence type="predicted"/>
<feature type="region of interest" description="Disordered" evidence="1">
    <location>
        <begin position="1"/>
        <end position="55"/>
    </location>
</feature>
<feature type="compositionally biased region" description="Polar residues" evidence="1">
    <location>
        <begin position="7"/>
        <end position="16"/>
    </location>
</feature>
<gene>
    <name evidence="2" type="ORF">FIL70_03665</name>
</gene>
<evidence type="ECO:0008006" key="4">
    <source>
        <dbReference type="Google" id="ProtNLM"/>
    </source>
</evidence>
<accession>A0A5B8CDX7</accession>
<dbReference type="EMBL" id="CP041016">
    <property type="protein sequence ID" value="QDC36476.1"/>
    <property type="molecule type" value="Genomic_DNA"/>
</dbReference>